<sequence length="245" mass="27385">MSELDKAGYHVFEATEETRAWAGAAHKVACDVTKDPAQRALWLRHQNTWFVGVDALPNDPDGSISNVPLKGPWKDHIVSPTHWHKAQISVVYEGYPKQDKNQSDANHRFRVYRAAAHVDGLLLEDGKRYLREPHAFIIGISLNESDAAPLKVWPGSHRIMGPALARALGLGPDLTEAYKAARAEVFESIAPVDVALTFGQSVLLDRHILHGMSPWEDGQTAPIEGRMTAYFRPQFDDFSDWLPLF</sequence>
<dbReference type="RefSeq" id="WP_072630986.1">
    <property type="nucleotide sequence ID" value="NZ_MLCB01000146.1"/>
</dbReference>
<evidence type="ECO:0008006" key="3">
    <source>
        <dbReference type="Google" id="ProtNLM"/>
    </source>
</evidence>
<name>A0A1L9NVK0_9RHOB</name>
<dbReference type="Proteomes" id="UP000184514">
    <property type="component" value="Unassembled WGS sequence"/>
</dbReference>
<accession>A0A1L9NVK0</accession>
<dbReference type="SUPFAM" id="SSF51197">
    <property type="entry name" value="Clavaminate synthase-like"/>
    <property type="match status" value="1"/>
</dbReference>
<gene>
    <name evidence="1" type="ORF">PFRI_24390</name>
</gene>
<reference evidence="1 2" key="1">
    <citation type="submission" date="2016-10" db="EMBL/GenBank/DDBJ databases">
        <title>Genome sequence of Planktotalea frisia SH6-1.</title>
        <authorList>
            <person name="Poehlein A."/>
            <person name="Bakenhus I."/>
            <person name="Voget S."/>
            <person name="Brinkhoff T."/>
            <person name="Simon M."/>
        </authorList>
    </citation>
    <scope>NUCLEOTIDE SEQUENCE [LARGE SCALE GENOMIC DNA]</scope>
    <source>
        <strain evidence="1 2">SH6-1</strain>
    </source>
</reference>
<comment type="caution">
    <text evidence="1">The sequence shown here is derived from an EMBL/GenBank/DDBJ whole genome shotgun (WGS) entry which is preliminary data.</text>
</comment>
<protein>
    <recommendedName>
        <fullName evidence="3">Phytanoyl-CoA dioxygenase (PhyH)</fullName>
    </recommendedName>
</protein>
<evidence type="ECO:0000313" key="2">
    <source>
        <dbReference type="Proteomes" id="UP000184514"/>
    </source>
</evidence>
<organism evidence="1 2">
    <name type="scientific">Planktotalea frisia</name>
    <dbReference type="NCBI Taxonomy" id="696762"/>
    <lineage>
        <taxon>Bacteria</taxon>
        <taxon>Pseudomonadati</taxon>
        <taxon>Pseudomonadota</taxon>
        <taxon>Alphaproteobacteria</taxon>
        <taxon>Rhodobacterales</taxon>
        <taxon>Paracoccaceae</taxon>
        <taxon>Planktotalea</taxon>
    </lineage>
</organism>
<evidence type="ECO:0000313" key="1">
    <source>
        <dbReference type="EMBL" id="OJI93316.1"/>
    </source>
</evidence>
<keyword evidence="2" id="KW-1185">Reference proteome</keyword>
<dbReference type="STRING" id="696762.PFRI_24390"/>
<dbReference type="OrthoDB" id="7345863at2"/>
<proteinExistence type="predicted"/>
<dbReference type="AlphaFoldDB" id="A0A1L9NVK0"/>
<dbReference type="EMBL" id="MLCB01000146">
    <property type="protein sequence ID" value="OJI93316.1"/>
    <property type="molecule type" value="Genomic_DNA"/>
</dbReference>